<dbReference type="AlphaFoldDB" id="A0AAJ1X4I2"/>
<sequence length="243" mass="27253">MTKLIFVDVGSHEAQEFQALFLHGRRQYFHHWVKHLNRIRRAGGEACNRACYKTLLSDADFLKAHRSDVAYILVEPNARLCALETYRAADLTCNFALAAEPKVAALNRLFYSSQDRMGQGSSLFVEKPNVDTADFDWVLTIDPHRFAKEIAKAYSGDDKTTKIILRINNEGAEDDVIKAFHTVFGDRLVAVMGSLSDVEKVKGAEALDGLYRYIADAGIPFIPLHSDFATWPKAIAFVRSQLA</sequence>
<keyword evidence="2" id="KW-1185">Reference proteome</keyword>
<comment type="caution">
    <text evidence="1">The sequence shown here is derived from an EMBL/GenBank/DDBJ whole genome shotgun (WGS) entry which is preliminary data.</text>
</comment>
<dbReference type="Proteomes" id="UP001227162">
    <property type="component" value="Unassembled WGS sequence"/>
</dbReference>
<protein>
    <submittedName>
        <fullName evidence="1">Uncharacterized protein</fullName>
    </submittedName>
</protein>
<evidence type="ECO:0000313" key="1">
    <source>
        <dbReference type="EMBL" id="MDQ2094283.1"/>
    </source>
</evidence>
<gene>
    <name evidence="1" type="ORF">NOI20_09185</name>
</gene>
<organism evidence="1 2">
    <name type="scientific">Rhodalgimonas zhirmunskyi</name>
    <dbReference type="NCBI Taxonomy" id="2964767"/>
    <lineage>
        <taxon>Bacteria</taxon>
        <taxon>Pseudomonadati</taxon>
        <taxon>Pseudomonadota</taxon>
        <taxon>Alphaproteobacteria</taxon>
        <taxon>Rhodobacterales</taxon>
        <taxon>Roseobacteraceae</taxon>
        <taxon>Rhodalgimonas</taxon>
    </lineage>
</organism>
<dbReference type="RefSeq" id="WP_317625885.1">
    <property type="nucleotide sequence ID" value="NZ_JANFFA010000002.1"/>
</dbReference>
<name>A0AAJ1X4I2_9RHOB</name>
<reference evidence="1" key="2">
    <citation type="submission" date="2023-04" db="EMBL/GenBank/DDBJ databases">
        <title>'Rhodoalgimonas zhirmunskyi' gen. nov., isolated from a red alga.</title>
        <authorList>
            <person name="Nedashkovskaya O.I."/>
            <person name="Otstavnykh N.Y."/>
            <person name="Bystritskaya E.P."/>
            <person name="Balabanova L.A."/>
            <person name="Isaeva M.P."/>
        </authorList>
    </citation>
    <scope>NUCLEOTIDE SEQUENCE</scope>
    <source>
        <strain evidence="1">10Alg 79</strain>
    </source>
</reference>
<accession>A0AAJ1X4I2</accession>
<reference evidence="1" key="1">
    <citation type="submission" date="2022-07" db="EMBL/GenBank/DDBJ databases">
        <authorList>
            <person name="Otstavnykh N."/>
            <person name="Isaeva M."/>
            <person name="Bystritskaya E."/>
        </authorList>
    </citation>
    <scope>NUCLEOTIDE SEQUENCE</scope>
    <source>
        <strain evidence="1">10Alg 79</strain>
    </source>
</reference>
<evidence type="ECO:0000313" key="2">
    <source>
        <dbReference type="Proteomes" id="UP001227162"/>
    </source>
</evidence>
<proteinExistence type="predicted"/>
<dbReference type="EMBL" id="JANFFA010000002">
    <property type="protein sequence ID" value="MDQ2094283.1"/>
    <property type="molecule type" value="Genomic_DNA"/>
</dbReference>